<dbReference type="SUPFAM" id="SSF46689">
    <property type="entry name" value="Homeodomain-like"/>
    <property type="match status" value="2"/>
</dbReference>
<dbReference type="Proteomes" id="UP001211894">
    <property type="component" value="Unassembled WGS sequence"/>
</dbReference>
<dbReference type="SUPFAM" id="SSF51215">
    <property type="entry name" value="Regulatory protein AraC"/>
    <property type="match status" value="1"/>
</dbReference>
<gene>
    <name evidence="5" type="ORF">PJ311_13550</name>
</gene>
<evidence type="ECO:0000313" key="6">
    <source>
        <dbReference type="Proteomes" id="UP001211894"/>
    </source>
</evidence>
<dbReference type="InterPro" id="IPR003313">
    <property type="entry name" value="AraC-bd"/>
</dbReference>
<keyword evidence="3" id="KW-0804">Transcription</keyword>
<dbReference type="EMBL" id="JAQKAB010000009">
    <property type="protein sequence ID" value="MDA7027609.1"/>
    <property type="molecule type" value="Genomic_DNA"/>
</dbReference>
<organism evidence="5 6">
    <name type="scientific">Bacillus changyiensis</name>
    <dbReference type="NCBI Taxonomy" id="3004103"/>
    <lineage>
        <taxon>Bacteria</taxon>
        <taxon>Bacillati</taxon>
        <taxon>Bacillota</taxon>
        <taxon>Bacilli</taxon>
        <taxon>Bacillales</taxon>
        <taxon>Bacillaceae</taxon>
        <taxon>Bacillus</taxon>
    </lineage>
</organism>
<dbReference type="InterPro" id="IPR009057">
    <property type="entry name" value="Homeodomain-like_sf"/>
</dbReference>
<protein>
    <submittedName>
        <fullName evidence="5">AraC family ligand binding domain-containing protein</fullName>
    </submittedName>
</protein>
<comment type="caution">
    <text evidence="5">The sequence shown here is derived from an EMBL/GenBank/DDBJ whole genome shotgun (WGS) entry which is preliminary data.</text>
</comment>
<reference evidence="5 6" key="1">
    <citation type="submission" date="2023-01" db="EMBL/GenBank/DDBJ databases">
        <title>Bacillus changyiensis sp. nov., isolated from a coastal deposit.</title>
        <authorList>
            <person name="Xiao G."/>
            <person name="Lai Q."/>
            <person name="Hu Z."/>
            <person name="Shao Z."/>
        </authorList>
    </citation>
    <scope>NUCLEOTIDE SEQUENCE [LARGE SCALE GENOMIC DNA]</scope>
    <source>
        <strain evidence="5 6">CLL-7-23</strain>
    </source>
</reference>
<dbReference type="CDD" id="cd06986">
    <property type="entry name" value="cupin_MmsR-like_N"/>
    <property type="match status" value="1"/>
</dbReference>
<dbReference type="InterPro" id="IPR018060">
    <property type="entry name" value="HTH_AraC"/>
</dbReference>
<dbReference type="PROSITE" id="PS00041">
    <property type="entry name" value="HTH_ARAC_FAMILY_1"/>
    <property type="match status" value="1"/>
</dbReference>
<feature type="domain" description="HTH araC/xylS-type" evidence="4">
    <location>
        <begin position="172"/>
        <end position="270"/>
    </location>
</feature>
<dbReference type="InterPro" id="IPR018062">
    <property type="entry name" value="HTH_AraC-typ_CS"/>
</dbReference>
<dbReference type="PROSITE" id="PS01124">
    <property type="entry name" value="HTH_ARAC_FAMILY_2"/>
    <property type="match status" value="1"/>
</dbReference>
<name>A0ABT4X5T4_9BACI</name>
<sequence>MNLNFSNHAHHNLDLNLYTCGIERCQSKHSYGPAIRSGYMIHYILKGKGTFKVFDKVYHLGQHEAFLIEPNVLIYYEADAEDPWEYTWIGFNGVKAKQFLNRTGLCMEQPILKVEQNDKLIRSMDSIVSASKMTSNKDLLLTAKLYEFLYLLVELYPNRKINSEVKQQKYIEDALLFIEQNYANSITVHDIAKYISIDRSYLHRLFKQYLNKSPQEYLLNLRIEKGCFLLAHSSLKIGDIARSVGYNDTLLFSKTFKKIKQSTPSAYRSNHYKL</sequence>
<dbReference type="PANTHER" id="PTHR43280">
    <property type="entry name" value="ARAC-FAMILY TRANSCRIPTIONAL REGULATOR"/>
    <property type="match status" value="1"/>
</dbReference>
<evidence type="ECO:0000313" key="5">
    <source>
        <dbReference type="EMBL" id="MDA7027609.1"/>
    </source>
</evidence>
<proteinExistence type="predicted"/>
<dbReference type="Pfam" id="PF02311">
    <property type="entry name" value="AraC_binding"/>
    <property type="match status" value="1"/>
</dbReference>
<dbReference type="Gene3D" id="2.60.120.280">
    <property type="entry name" value="Regulatory protein AraC"/>
    <property type="match status" value="1"/>
</dbReference>
<dbReference type="Gene3D" id="1.10.10.60">
    <property type="entry name" value="Homeodomain-like"/>
    <property type="match status" value="2"/>
</dbReference>
<evidence type="ECO:0000256" key="1">
    <source>
        <dbReference type="ARBA" id="ARBA00023015"/>
    </source>
</evidence>
<dbReference type="PANTHER" id="PTHR43280:SF2">
    <property type="entry name" value="HTH-TYPE TRANSCRIPTIONAL REGULATOR EXSA"/>
    <property type="match status" value="1"/>
</dbReference>
<dbReference type="Pfam" id="PF12833">
    <property type="entry name" value="HTH_18"/>
    <property type="match status" value="1"/>
</dbReference>
<keyword evidence="1" id="KW-0805">Transcription regulation</keyword>
<dbReference type="SMART" id="SM00342">
    <property type="entry name" value="HTH_ARAC"/>
    <property type="match status" value="1"/>
</dbReference>
<evidence type="ECO:0000259" key="4">
    <source>
        <dbReference type="PROSITE" id="PS01124"/>
    </source>
</evidence>
<keyword evidence="6" id="KW-1185">Reference proteome</keyword>
<accession>A0ABT4X5T4</accession>
<keyword evidence="2" id="KW-0238">DNA-binding</keyword>
<dbReference type="InterPro" id="IPR037923">
    <property type="entry name" value="HTH-like"/>
</dbReference>
<dbReference type="RefSeq" id="WP_271341443.1">
    <property type="nucleotide sequence ID" value="NZ_JAQKAB010000009.1"/>
</dbReference>
<evidence type="ECO:0000256" key="3">
    <source>
        <dbReference type="ARBA" id="ARBA00023163"/>
    </source>
</evidence>
<evidence type="ECO:0000256" key="2">
    <source>
        <dbReference type="ARBA" id="ARBA00023125"/>
    </source>
</evidence>